<dbReference type="InterPro" id="IPR016197">
    <property type="entry name" value="Chromo-like_dom_sf"/>
</dbReference>
<name>A0AAD1Y157_EUPCR</name>
<organism evidence="2 3">
    <name type="scientific">Euplotes crassus</name>
    <dbReference type="NCBI Taxonomy" id="5936"/>
    <lineage>
        <taxon>Eukaryota</taxon>
        <taxon>Sar</taxon>
        <taxon>Alveolata</taxon>
        <taxon>Ciliophora</taxon>
        <taxon>Intramacronucleata</taxon>
        <taxon>Spirotrichea</taxon>
        <taxon>Hypotrichia</taxon>
        <taxon>Euplotida</taxon>
        <taxon>Euplotidae</taxon>
        <taxon>Moneuplotes</taxon>
    </lineage>
</organism>
<evidence type="ECO:0000313" key="2">
    <source>
        <dbReference type="EMBL" id="CAI2381820.1"/>
    </source>
</evidence>
<dbReference type="SUPFAM" id="SSF54160">
    <property type="entry name" value="Chromo domain-like"/>
    <property type="match status" value="1"/>
</dbReference>
<dbReference type="CDD" id="cd00024">
    <property type="entry name" value="CD_CSD"/>
    <property type="match status" value="1"/>
</dbReference>
<accession>A0AAD1Y157</accession>
<feature type="domain" description="Chromo" evidence="1">
    <location>
        <begin position="60"/>
        <end position="114"/>
    </location>
</feature>
<evidence type="ECO:0000259" key="1">
    <source>
        <dbReference type="PROSITE" id="PS50013"/>
    </source>
</evidence>
<dbReference type="SMART" id="SM00298">
    <property type="entry name" value="CHROMO"/>
    <property type="match status" value="1"/>
</dbReference>
<dbReference type="InterPro" id="IPR023780">
    <property type="entry name" value="Chromo_domain"/>
</dbReference>
<evidence type="ECO:0000313" key="3">
    <source>
        <dbReference type="Proteomes" id="UP001295684"/>
    </source>
</evidence>
<dbReference type="InterPro" id="IPR000953">
    <property type="entry name" value="Chromo/chromo_shadow_dom"/>
</dbReference>
<proteinExistence type="predicted"/>
<dbReference type="AlphaFoldDB" id="A0AAD1Y157"/>
<protein>
    <recommendedName>
        <fullName evidence="1">Chromo domain-containing protein</fullName>
    </recommendedName>
</protein>
<dbReference type="Pfam" id="PF00385">
    <property type="entry name" value="Chromo"/>
    <property type="match status" value="1"/>
</dbReference>
<gene>
    <name evidence="2" type="ORF">ECRASSUSDP1_LOCUS23286</name>
</gene>
<dbReference type="Proteomes" id="UP001295684">
    <property type="component" value="Unassembled WGS sequence"/>
</dbReference>
<reference evidence="2" key="1">
    <citation type="submission" date="2023-07" db="EMBL/GenBank/DDBJ databases">
        <authorList>
            <consortium name="AG Swart"/>
            <person name="Singh M."/>
            <person name="Singh A."/>
            <person name="Seah K."/>
            <person name="Emmerich C."/>
        </authorList>
    </citation>
    <scope>NUCLEOTIDE SEQUENCE</scope>
    <source>
        <strain evidence="2">DP1</strain>
    </source>
</reference>
<dbReference type="Gene3D" id="2.40.50.40">
    <property type="match status" value="1"/>
</dbReference>
<keyword evidence="3" id="KW-1185">Reference proteome</keyword>
<sequence>MFKYDKQNSVVDEELYYSQPKVESKELRRSGRKRIQHEEPDFINIPIKYIEEGRDIRITSIVEEILDFRVVNNKKEFLLKWKGYPEDFSTWCSDKYTIEEAPHLALPYLTENYYIPKIALKFVKKESAH</sequence>
<dbReference type="PROSITE" id="PS50013">
    <property type="entry name" value="CHROMO_2"/>
    <property type="match status" value="1"/>
</dbReference>
<comment type="caution">
    <text evidence="2">The sequence shown here is derived from an EMBL/GenBank/DDBJ whole genome shotgun (WGS) entry which is preliminary data.</text>
</comment>
<dbReference type="EMBL" id="CAMPGE010023948">
    <property type="protein sequence ID" value="CAI2381820.1"/>
    <property type="molecule type" value="Genomic_DNA"/>
</dbReference>